<dbReference type="AlphaFoldDB" id="A0A4D8PD85"/>
<evidence type="ECO:0000313" key="5">
    <source>
        <dbReference type="EMBL" id="QCN95314.1"/>
    </source>
</evidence>
<dbReference type="InterPro" id="IPR044946">
    <property type="entry name" value="Restrct_endonuc_typeI_TRD_sf"/>
</dbReference>
<feature type="domain" description="Type I restriction modification DNA specificity" evidence="4">
    <location>
        <begin position="33"/>
        <end position="157"/>
    </location>
</feature>
<dbReference type="Proteomes" id="UP000298595">
    <property type="component" value="Chromosome"/>
</dbReference>
<keyword evidence="3" id="KW-0238">DNA-binding</keyword>
<gene>
    <name evidence="5" type="ORF">D3093_08630</name>
</gene>
<dbReference type="Gene3D" id="3.90.220.20">
    <property type="entry name" value="DNA methylase specificity domains"/>
    <property type="match status" value="2"/>
</dbReference>
<name>A0A4D8PD85_9PROT</name>
<dbReference type="Gene3D" id="1.10.287.1120">
    <property type="entry name" value="Bipartite methylase S protein"/>
    <property type="match status" value="1"/>
</dbReference>
<dbReference type="EMBL" id="CP032321">
    <property type="protein sequence ID" value="QCN95314.1"/>
    <property type="molecule type" value="Genomic_DNA"/>
</dbReference>
<keyword evidence="2" id="KW-0680">Restriction system</keyword>
<feature type="domain" description="Type I restriction modification DNA specificity" evidence="4">
    <location>
        <begin position="189"/>
        <end position="362"/>
    </location>
</feature>
<evidence type="ECO:0000256" key="2">
    <source>
        <dbReference type="ARBA" id="ARBA00022747"/>
    </source>
</evidence>
<dbReference type="PANTHER" id="PTHR30408">
    <property type="entry name" value="TYPE-1 RESTRICTION ENZYME ECOKI SPECIFICITY PROTEIN"/>
    <property type="match status" value="1"/>
</dbReference>
<comment type="similarity">
    <text evidence="1">Belongs to the type-I restriction system S methylase family.</text>
</comment>
<reference evidence="5 6" key="1">
    <citation type="submission" date="2018-09" db="EMBL/GenBank/DDBJ databases">
        <title>Whole genome based analysis of evolution and adaptive divergence in Indian and Brazilian strains of Azospirillum brasilense.</title>
        <authorList>
            <person name="Singh C."/>
            <person name="Tripathi A.K."/>
        </authorList>
    </citation>
    <scope>NUCLEOTIDE SEQUENCE [LARGE SCALE GENOMIC DNA]</scope>
    <source>
        <strain evidence="5 6">MTCC4035</strain>
    </source>
</reference>
<evidence type="ECO:0000256" key="3">
    <source>
        <dbReference type="ARBA" id="ARBA00023125"/>
    </source>
</evidence>
<dbReference type="GO" id="GO:0003677">
    <property type="term" value="F:DNA binding"/>
    <property type="evidence" value="ECO:0007669"/>
    <property type="project" value="UniProtKB-KW"/>
</dbReference>
<dbReference type="GO" id="GO:0004519">
    <property type="term" value="F:endonuclease activity"/>
    <property type="evidence" value="ECO:0007669"/>
    <property type="project" value="UniProtKB-KW"/>
</dbReference>
<dbReference type="KEGG" id="aare:D3093_08630"/>
<dbReference type="REBASE" id="312031">
    <property type="entry name" value="S.Abr4035I"/>
</dbReference>
<dbReference type="SUPFAM" id="SSF116734">
    <property type="entry name" value="DNA methylase specificity domain"/>
    <property type="match status" value="2"/>
</dbReference>
<organism evidence="5 6">
    <name type="scientific">Azospirillum argentinense</name>
    <dbReference type="NCBI Taxonomy" id="2970906"/>
    <lineage>
        <taxon>Bacteria</taxon>
        <taxon>Pseudomonadati</taxon>
        <taxon>Pseudomonadota</taxon>
        <taxon>Alphaproteobacteria</taxon>
        <taxon>Rhodospirillales</taxon>
        <taxon>Azospirillaceae</taxon>
        <taxon>Azospirillum</taxon>
    </lineage>
</organism>
<dbReference type="CDD" id="cd17267">
    <property type="entry name" value="RMtype1_S_EcoAO83I-TRD1-CR1_like"/>
    <property type="match status" value="1"/>
</dbReference>
<dbReference type="Pfam" id="PF01420">
    <property type="entry name" value="Methylase_S"/>
    <property type="match status" value="2"/>
</dbReference>
<dbReference type="PANTHER" id="PTHR30408:SF12">
    <property type="entry name" value="TYPE I RESTRICTION ENZYME MJAVIII SPECIFICITY SUBUNIT"/>
    <property type="match status" value="1"/>
</dbReference>
<keyword evidence="5" id="KW-0255">Endonuclease</keyword>
<dbReference type="InterPro" id="IPR052021">
    <property type="entry name" value="Type-I_RS_S_subunit"/>
</dbReference>
<dbReference type="RefSeq" id="WP_137115222.1">
    <property type="nucleotide sequence ID" value="NZ_CP032321.1"/>
</dbReference>
<accession>A0A4D8PD85</accession>
<dbReference type="GO" id="GO:0009307">
    <property type="term" value="P:DNA restriction-modification system"/>
    <property type="evidence" value="ECO:0007669"/>
    <property type="project" value="UniProtKB-KW"/>
</dbReference>
<evidence type="ECO:0000256" key="1">
    <source>
        <dbReference type="ARBA" id="ARBA00010923"/>
    </source>
</evidence>
<proteinExistence type="inferred from homology"/>
<sequence length="401" mass="44624">MSQKVPEGWGSGQFDAFITLQRGFDLPVQNRIPGDYLVIASNGAVGTHSDRRIPGPAVVTGRSGTIGNVFIEPEGCWPLNTTLYVKDFHGNDPEYVYWFLRHFDLSRFSTGTGVPTLNRNIVHRESIVFPPLSEQRRIAEILSSVDEAIAATKAVIEQTRTLKQGVMKRVLTKGIGHSRFKKTELGEIPETWRIVQISEIVSPEGILTGPFGTTLSESDFVDSGVPVLRIGNVRESHIDTEKLLYVSLEKAKTLTRYCVRANDILFARQGATTGRNCLTSQEHSGWLINYHIIRLRIDPSVVDPRYVYNCLNSPLVKAQVSANKEKGNRDGINCGQIAAFRIPLPPIQEAGEISDVLHSFLTIDQEYYKQMHQLLAVKHTLMSDLLTGRKRVTADALSSAL</sequence>
<keyword evidence="5" id="KW-0540">Nuclease</keyword>
<protein>
    <submittedName>
        <fullName evidence="5">Restriction endonuclease subunit S</fullName>
    </submittedName>
</protein>
<dbReference type="InterPro" id="IPR000055">
    <property type="entry name" value="Restrct_endonuc_typeI_TRD"/>
</dbReference>
<evidence type="ECO:0000259" key="4">
    <source>
        <dbReference type="Pfam" id="PF01420"/>
    </source>
</evidence>
<keyword evidence="5" id="KW-0378">Hydrolase</keyword>
<evidence type="ECO:0000313" key="6">
    <source>
        <dbReference type="Proteomes" id="UP000298595"/>
    </source>
</evidence>